<dbReference type="SMART" id="SM00877">
    <property type="entry name" value="BMC"/>
    <property type="match status" value="1"/>
</dbReference>
<dbReference type="AlphaFoldDB" id="A0A7D6VYT6"/>
<dbReference type="Proteomes" id="UP000512286">
    <property type="component" value="Chromosome"/>
</dbReference>
<organism evidence="4 5">
    <name type="scientific">Clostridium intestinale</name>
    <dbReference type="NCBI Taxonomy" id="36845"/>
    <lineage>
        <taxon>Bacteria</taxon>
        <taxon>Bacillati</taxon>
        <taxon>Bacillota</taxon>
        <taxon>Clostridia</taxon>
        <taxon>Eubacteriales</taxon>
        <taxon>Clostridiaceae</taxon>
        <taxon>Clostridium</taxon>
    </lineage>
</organism>
<dbReference type="PIRSF" id="PIRSF012296">
    <property type="entry name" value="EutS_PduU"/>
    <property type="match status" value="1"/>
</dbReference>
<comment type="subcellular location">
    <subcellularLocation>
        <location evidence="1">Bacterial microcompartment</location>
    </subcellularLocation>
</comment>
<dbReference type="PANTHER" id="PTHR40449:SF2">
    <property type="entry name" value="BACTERIAL MICROCOMPARTMENT SHELL PROTEIN EUTS"/>
    <property type="match status" value="1"/>
</dbReference>
<evidence type="ECO:0000313" key="5">
    <source>
        <dbReference type="Proteomes" id="UP000512286"/>
    </source>
</evidence>
<dbReference type="Gene3D" id="3.30.70.1710">
    <property type="match status" value="1"/>
</dbReference>
<dbReference type="SUPFAM" id="SSF143414">
    <property type="entry name" value="CcmK-like"/>
    <property type="match status" value="1"/>
</dbReference>
<accession>A0A7D6VYT6</accession>
<proteinExistence type="predicted"/>
<reference evidence="4 5" key="1">
    <citation type="submission" date="2020-07" db="EMBL/GenBank/DDBJ databases">
        <title>Electron transfer.</title>
        <authorList>
            <person name="Huang L."/>
            <person name="Liu X."/>
            <person name="Zhou S."/>
        </authorList>
    </citation>
    <scope>NUCLEOTIDE SEQUENCE [LARGE SCALE GENOMIC DNA]</scope>
    <source>
        <strain evidence="4 5">Lx1</strain>
    </source>
</reference>
<dbReference type="PROSITE" id="PS51931">
    <property type="entry name" value="BMC_CP"/>
    <property type="match status" value="1"/>
</dbReference>
<gene>
    <name evidence="4" type="ORF">HZF06_17745</name>
</gene>
<dbReference type="InterPro" id="IPR037233">
    <property type="entry name" value="CcmK-like_sf"/>
</dbReference>
<evidence type="ECO:0000259" key="3">
    <source>
        <dbReference type="PROSITE" id="PS51931"/>
    </source>
</evidence>
<dbReference type="PANTHER" id="PTHR40449">
    <property type="entry name" value="ETHANOLAMINE UTILIZATION PROTEIN EUTS"/>
    <property type="match status" value="1"/>
</dbReference>
<feature type="domain" description="BMC circularly permuted" evidence="3">
    <location>
        <begin position="15"/>
        <end position="118"/>
    </location>
</feature>
<dbReference type="Pfam" id="PF00936">
    <property type="entry name" value="BMC"/>
    <property type="match status" value="1"/>
</dbReference>
<name>A0A7D6VYT6_9CLOT</name>
<dbReference type="InterPro" id="IPR009307">
    <property type="entry name" value="EutS/PduU/CutR"/>
</dbReference>
<evidence type="ECO:0000256" key="1">
    <source>
        <dbReference type="ARBA" id="ARBA00024322"/>
    </source>
</evidence>
<dbReference type="InterPro" id="IPR000249">
    <property type="entry name" value="BMC_dom"/>
</dbReference>
<dbReference type="GO" id="GO:0031469">
    <property type="term" value="C:bacterial microcompartment"/>
    <property type="evidence" value="ECO:0007669"/>
    <property type="project" value="UniProtKB-SubCell"/>
</dbReference>
<dbReference type="InterPro" id="IPR044870">
    <property type="entry name" value="BMC_CP"/>
</dbReference>
<protein>
    <submittedName>
        <fullName evidence="4">BMC domain-containing protein</fullName>
    </submittedName>
</protein>
<dbReference type="RefSeq" id="WP_181601165.1">
    <property type="nucleotide sequence ID" value="NZ_CAURPL010000055.1"/>
</dbReference>
<evidence type="ECO:0000256" key="2">
    <source>
        <dbReference type="ARBA" id="ARBA00024446"/>
    </source>
</evidence>
<dbReference type="EMBL" id="CP059378">
    <property type="protein sequence ID" value="QLY78911.1"/>
    <property type="molecule type" value="Genomic_DNA"/>
</dbReference>
<keyword evidence="2" id="KW-1283">Bacterial microcompartment</keyword>
<evidence type="ECO:0000313" key="4">
    <source>
        <dbReference type="EMBL" id="QLY78911.1"/>
    </source>
</evidence>
<sequence>MRLKDIELNKADLMRIIQETVPGKQITMAHVIASPDSIIYKKLGLDPKIDYNRAAIGILTVTPSETAIIAADIAIKTSAIDIGFIDRFSGTLIITGMISDVSIALESILSYAQNTLGFDVCNVTKA</sequence>
<dbReference type="KEGG" id="cint:HZF06_17745"/>